<gene>
    <name evidence="5" type="ORF">CEO22_611</name>
</gene>
<dbReference type="GO" id="GO:0043952">
    <property type="term" value="P:protein transport by the Sec complex"/>
    <property type="evidence" value="ECO:0007669"/>
    <property type="project" value="TreeGrafter"/>
</dbReference>
<dbReference type="AlphaFoldDB" id="A0A554J9R4"/>
<proteinExistence type="predicted"/>
<dbReference type="GO" id="GO:0006605">
    <property type="term" value="P:protein targeting"/>
    <property type="evidence" value="ECO:0007669"/>
    <property type="project" value="InterPro"/>
</dbReference>
<dbReference type="InterPro" id="IPR000185">
    <property type="entry name" value="SecA"/>
</dbReference>
<dbReference type="GO" id="GO:0005524">
    <property type="term" value="F:ATP binding"/>
    <property type="evidence" value="ECO:0007669"/>
    <property type="project" value="InterPro"/>
</dbReference>
<accession>A0A554J9R4</accession>
<dbReference type="Proteomes" id="UP000316253">
    <property type="component" value="Unassembled WGS sequence"/>
</dbReference>
<dbReference type="PRINTS" id="PR00906">
    <property type="entry name" value="SECA"/>
</dbReference>
<dbReference type="GO" id="GO:0005886">
    <property type="term" value="C:plasma membrane"/>
    <property type="evidence" value="ECO:0007669"/>
    <property type="project" value="TreeGrafter"/>
</dbReference>
<keyword evidence="2" id="KW-0653">Protein transport</keyword>
<keyword evidence="2" id="KW-0813">Transport</keyword>
<dbReference type="GO" id="GO:0006886">
    <property type="term" value="P:intracellular protein transport"/>
    <property type="evidence" value="ECO:0007669"/>
    <property type="project" value="InterPro"/>
</dbReference>
<keyword evidence="1" id="KW-1003">Cell membrane</keyword>
<dbReference type="Gene3D" id="3.40.50.300">
    <property type="entry name" value="P-loop containing nucleotide triphosphate hydrolases"/>
    <property type="match status" value="1"/>
</dbReference>
<dbReference type="InterPro" id="IPR014018">
    <property type="entry name" value="SecA_motor_DEAD"/>
</dbReference>
<organism evidence="5 6">
    <name type="scientific">Candidatus Berkelbacteria bacterium Gr01-1014_85</name>
    <dbReference type="NCBI Taxonomy" id="2017150"/>
    <lineage>
        <taxon>Bacteria</taxon>
        <taxon>Candidatus Berkelbacteria</taxon>
    </lineage>
</organism>
<evidence type="ECO:0000259" key="4">
    <source>
        <dbReference type="PROSITE" id="PS51196"/>
    </source>
</evidence>
<sequence length="149" mass="16685">MKMLSQLFGSNERELRRLAPLVNEINRFEASINQLSDQELMAKTAEFRQRIDTRLSPLSVNVDSPEYQAAARQILDELLPEAFAVVREAAQRTIGQRHYDVQLIGGIVLRHGKIAEMKTGEGKTLVATLPLYLNALLAKGENLVTVNDI</sequence>
<comment type="caution">
    <text evidence="5">The sequence shown here is derived from an EMBL/GenBank/DDBJ whole genome shotgun (WGS) entry which is preliminary data.</text>
</comment>
<dbReference type="SMART" id="SM00957">
    <property type="entry name" value="SecA_DEAD"/>
    <property type="match status" value="1"/>
</dbReference>
<evidence type="ECO:0000256" key="3">
    <source>
        <dbReference type="ARBA" id="ARBA00023010"/>
    </source>
</evidence>
<dbReference type="Pfam" id="PF07517">
    <property type="entry name" value="SecA_DEAD"/>
    <property type="match status" value="1"/>
</dbReference>
<evidence type="ECO:0000313" key="5">
    <source>
        <dbReference type="EMBL" id="TSC65083.1"/>
    </source>
</evidence>
<dbReference type="GO" id="GO:0031522">
    <property type="term" value="C:cell envelope Sec protein transport complex"/>
    <property type="evidence" value="ECO:0007669"/>
    <property type="project" value="TreeGrafter"/>
</dbReference>
<evidence type="ECO:0000256" key="1">
    <source>
        <dbReference type="ARBA" id="ARBA00022475"/>
    </source>
</evidence>
<protein>
    <submittedName>
        <fullName evidence="5">Preprotein translocase subunit SecA</fullName>
    </submittedName>
</protein>
<dbReference type="SUPFAM" id="SSF52540">
    <property type="entry name" value="P-loop containing nucleoside triphosphate hydrolases"/>
    <property type="match status" value="1"/>
</dbReference>
<dbReference type="InterPro" id="IPR011115">
    <property type="entry name" value="SecA_DEAD"/>
</dbReference>
<reference evidence="5 6" key="1">
    <citation type="submission" date="2017-08" db="EMBL/GenBank/DDBJ databases">
        <title>Mechanisms for carbon and nitrogen cycling indicate functional differentiation within the Candidate Phyla Radiation.</title>
        <authorList>
            <person name="Danczak R.E."/>
            <person name="Johnston M.D."/>
            <person name="Kenah C."/>
            <person name="Slattery M."/>
            <person name="Wrighton K.C."/>
            <person name="Wilkins M.J."/>
        </authorList>
    </citation>
    <scope>NUCLEOTIDE SEQUENCE [LARGE SCALE GENOMIC DNA]</scope>
    <source>
        <strain evidence="5">Gr01-1014_85</strain>
    </source>
</reference>
<dbReference type="PANTHER" id="PTHR30612">
    <property type="entry name" value="SECA INNER MEMBRANE COMPONENT OF SEC PROTEIN SECRETION SYSTEM"/>
    <property type="match status" value="1"/>
</dbReference>
<feature type="non-terminal residue" evidence="5">
    <location>
        <position position="149"/>
    </location>
</feature>
<evidence type="ECO:0000256" key="2">
    <source>
        <dbReference type="ARBA" id="ARBA00022927"/>
    </source>
</evidence>
<keyword evidence="3" id="KW-0811">Translocation</keyword>
<evidence type="ECO:0000313" key="6">
    <source>
        <dbReference type="Proteomes" id="UP000316253"/>
    </source>
</evidence>
<dbReference type="GO" id="GO:0005829">
    <property type="term" value="C:cytosol"/>
    <property type="evidence" value="ECO:0007669"/>
    <property type="project" value="TreeGrafter"/>
</dbReference>
<feature type="domain" description="SecA family profile" evidence="4">
    <location>
        <begin position="1"/>
        <end position="149"/>
    </location>
</feature>
<name>A0A554J9R4_9BACT</name>
<dbReference type="InterPro" id="IPR027417">
    <property type="entry name" value="P-loop_NTPase"/>
</dbReference>
<dbReference type="EMBL" id="VMFD01000067">
    <property type="protein sequence ID" value="TSC65083.1"/>
    <property type="molecule type" value="Genomic_DNA"/>
</dbReference>
<keyword evidence="1" id="KW-0472">Membrane</keyword>
<dbReference type="GO" id="GO:0017038">
    <property type="term" value="P:protein import"/>
    <property type="evidence" value="ECO:0007669"/>
    <property type="project" value="InterPro"/>
</dbReference>
<dbReference type="PANTHER" id="PTHR30612:SF0">
    <property type="entry name" value="CHLOROPLAST PROTEIN-TRANSPORTING ATPASE"/>
    <property type="match status" value="1"/>
</dbReference>
<dbReference type="PROSITE" id="PS51196">
    <property type="entry name" value="SECA_MOTOR_DEAD"/>
    <property type="match status" value="1"/>
</dbReference>